<proteinExistence type="predicted"/>
<sequence>MRFHGDGSNSLVLQKLRNGLFYLEKDRKGGGGDNSLGSIGQRSSILDVSLFTRLRPEVSEKRRRLGKYRARKTLKASHILIWKASNNSDLDSLKQQRSGKHLTTPTFGRHEAATTFR</sequence>
<feature type="compositionally biased region" description="Basic and acidic residues" evidence="1">
    <location>
        <begin position="108"/>
        <end position="117"/>
    </location>
</feature>
<evidence type="ECO:0000313" key="2">
    <source>
        <dbReference type="EMBL" id="KAL0127813.1"/>
    </source>
</evidence>
<feature type="region of interest" description="Disordered" evidence="1">
    <location>
        <begin position="91"/>
        <end position="117"/>
    </location>
</feature>
<name>A0AAW2GIJ4_9HYME</name>
<dbReference type="AlphaFoldDB" id="A0AAW2GIJ4"/>
<organism evidence="2 3">
    <name type="scientific">Cardiocondyla obscurior</name>
    <dbReference type="NCBI Taxonomy" id="286306"/>
    <lineage>
        <taxon>Eukaryota</taxon>
        <taxon>Metazoa</taxon>
        <taxon>Ecdysozoa</taxon>
        <taxon>Arthropoda</taxon>
        <taxon>Hexapoda</taxon>
        <taxon>Insecta</taxon>
        <taxon>Pterygota</taxon>
        <taxon>Neoptera</taxon>
        <taxon>Endopterygota</taxon>
        <taxon>Hymenoptera</taxon>
        <taxon>Apocrita</taxon>
        <taxon>Aculeata</taxon>
        <taxon>Formicoidea</taxon>
        <taxon>Formicidae</taxon>
        <taxon>Myrmicinae</taxon>
        <taxon>Cardiocondyla</taxon>
    </lineage>
</organism>
<reference evidence="2 3" key="1">
    <citation type="submission" date="2023-03" db="EMBL/GenBank/DDBJ databases">
        <title>High recombination rates correlate with genetic variation in Cardiocondyla obscurior ants.</title>
        <authorList>
            <person name="Errbii M."/>
        </authorList>
    </citation>
    <scope>NUCLEOTIDE SEQUENCE [LARGE SCALE GENOMIC DNA]</scope>
    <source>
        <strain evidence="2">Alpha-2009</strain>
        <tissue evidence="2">Whole body</tissue>
    </source>
</reference>
<keyword evidence="3" id="KW-1185">Reference proteome</keyword>
<protein>
    <submittedName>
        <fullName evidence="2">Uncharacterized protein</fullName>
    </submittedName>
</protein>
<evidence type="ECO:0000256" key="1">
    <source>
        <dbReference type="SAM" id="MobiDB-lite"/>
    </source>
</evidence>
<comment type="caution">
    <text evidence="2">The sequence shown here is derived from an EMBL/GenBank/DDBJ whole genome shotgun (WGS) entry which is preliminary data.</text>
</comment>
<evidence type="ECO:0000313" key="3">
    <source>
        <dbReference type="Proteomes" id="UP001430953"/>
    </source>
</evidence>
<dbReference type="EMBL" id="JADYXP020000003">
    <property type="protein sequence ID" value="KAL0127813.1"/>
    <property type="molecule type" value="Genomic_DNA"/>
</dbReference>
<dbReference type="Proteomes" id="UP001430953">
    <property type="component" value="Unassembled WGS sequence"/>
</dbReference>
<gene>
    <name evidence="2" type="ORF">PUN28_003210</name>
</gene>
<feature type="compositionally biased region" description="Polar residues" evidence="1">
    <location>
        <begin position="91"/>
        <end position="106"/>
    </location>
</feature>
<accession>A0AAW2GIJ4</accession>